<accession>A0AC35G225</accession>
<dbReference type="WBParaSite" id="PS1159_v2.g23288.t1">
    <property type="protein sequence ID" value="PS1159_v2.g23288.t1"/>
    <property type="gene ID" value="PS1159_v2.g23288"/>
</dbReference>
<sequence>MGYVDFIKVDQEVLLSAGSYVQRLKMTPYFDIAHYLLMIASVRDDLGLNQTTFSRRHPLSCWLSSMVVCFAGSLLANFLLGEPLIAPFKKHEDILLATACWYLIFYSPFDVVFKLTKITPIKLALSVMKEIQRAYKIQHGVVYAAKLYPNAYLIHVIVGTAKGAGSGIIKVVEQLVRGVWIPTQNEILRPSFATKACVIASIIFTLDRHSLYVSLPHEITYLCVVAFFVYFKLSAVLLHVNDPLAPFENLFCAVFMGGIWDALSRAVVQSRERKNITENGTVPTEHKKEQ</sequence>
<name>A0AC35G225_9BILA</name>
<evidence type="ECO:0000313" key="2">
    <source>
        <dbReference type="WBParaSite" id="PS1159_v2.g23288.t1"/>
    </source>
</evidence>
<organism evidence="1 2">
    <name type="scientific">Panagrolaimus sp. PS1159</name>
    <dbReference type="NCBI Taxonomy" id="55785"/>
    <lineage>
        <taxon>Eukaryota</taxon>
        <taxon>Metazoa</taxon>
        <taxon>Ecdysozoa</taxon>
        <taxon>Nematoda</taxon>
        <taxon>Chromadorea</taxon>
        <taxon>Rhabditida</taxon>
        <taxon>Tylenchina</taxon>
        <taxon>Panagrolaimomorpha</taxon>
        <taxon>Panagrolaimoidea</taxon>
        <taxon>Panagrolaimidae</taxon>
        <taxon>Panagrolaimus</taxon>
    </lineage>
</organism>
<protein>
    <submittedName>
        <fullName evidence="2">Trimeric intracellular cation channel type 1B.1</fullName>
    </submittedName>
</protein>
<dbReference type="Proteomes" id="UP000887580">
    <property type="component" value="Unplaced"/>
</dbReference>
<proteinExistence type="predicted"/>
<evidence type="ECO:0000313" key="1">
    <source>
        <dbReference type="Proteomes" id="UP000887580"/>
    </source>
</evidence>
<reference evidence="2" key="1">
    <citation type="submission" date="2022-11" db="UniProtKB">
        <authorList>
            <consortium name="WormBaseParasite"/>
        </authorList>
    </citation>
    <scope>IDENTIFICATION</scope>
</reference>